<dbReference type="InterPro" id="IPR037045">
    <property type="entry name" value="S8pro/Inhibitor_I9_sf"/>
</dbReference>
<dbReference type="GO" id="GO:0005576">
    <property type="term" value="C:extracellular region"/>
    <property type="evidence" value="ECO:0007669"/>
    <property type="project" value="UniProtKB-SubCell"/>
</dbReference>
<dbReference type="FunFam" id="3.30.70.80:FF:000002">
    <property type="entry name" value="Subtilisin-like protease SBT5.3"/>
    <property type="match status" value="1"/>
</dbReference>
<evidence type="ECO:0000256" key="3">
    <source>
        <dbReference type="ARBA" id="ARBA00022670"/>
    </source>
</evidence>
<dbReference type="GO" id="GO:0008236">
    <property type="term" value="F:serine-type peptidase activity"/>
    <property type="evidence" value="ECO:0007669"/>
    <property type="project" value="UniProtKB-KW"/>
</dbReference>
<comment type="subcellular location">
    <subcellularLocation>
        <location evidence="1">Secreted</location>
    </subcellularLocation>
</comment>
<feature type="domain" description="Inhibitor I9" evidence="7">
    <location>
        <begin position="12"/>
        <end position="97"/>
    </location>
</feature>
<keyword evidence="5" id="KW-0378">Hydrolase</keyword>
<evidence type="ECO:0000256" key="4">
    <source>
        <dbReference type="ARBA" id="ARBA00022729"/>
    </source>
</evidence>
<dbReference type="STRING" id="3659.A0A0A0L7D6"/>
<dbReference type="Proteomes" id="UP000029981">
    <property type="component" value="Chromosome 3"/>
</dbReference>
<dbReference type="OMA" id="LGSHTHG"/>
<dbReference type="AlphaFoldDB" id="A0A0A0L7D6"/>
<evidence type="ECO:0000313" key="8">
    <source>
        <dbReference type="EMBL" id="KGN55996.1"/>
    </source>
</evidence>
<reference evidence="8 9" key="1">
    <citation type="journal article" date="2009" name="Nat. Genet.">
        <title>The genome of the cucumber, Cucumis sativus L.</title>
        <authorList>
            <person name="Huang S."/>
            <person name="Li R."/>
            <person name="Zhang Z."/>
            <person name="Li L."/>
            <person name="Gu X."/>
            <person name="Fan W."/>
            <person name="Lucas W.J."/>
            <person name="Wang X."/>
            <person name="Xie B."/>
            <person name="Ni P."/>
            <person name="Ren Y."/>
            <person name="Zhu H."/>
            <person name="Li J."/>
            <person name="Lin K."/>
            <person name="Jin W."/>
            <person name="Fei Z."/>
            <person name="Li G."/>
            <person name="Staub J."/>
            <person name="Kilian A."/>
            <person name="van der Vossen E.A."/>
            <person name="Wu Y."/>
            <person name="Guo J."/>
            <person name="He J."/>
            <person name="Jia Z."/>
            <person name="Ren Y."/>
            <person name="Tian G."/>
            <person name="Lu Y."/>
            <person name="Ruan J."/>
            <person name="Qian W."/>
            <person name="Wang M."/>
            <person name="Huang Q."/>
            <person name="Li B."/>
            <person name="Xuan Z."/>
            <person name="Cao J."/>
            <person name="Asan"/>
            <person name="Wu Z."/>
            <person name="Zhang J."/>
            <person name="Cai Q."/>
            <person name="Bai Y."/>
            <person name="Zhao B."/>
            <person name="Han Y."/>
            <person name="Li Y."/>
            <person name="Li X."/>
            <person name="Wang S."/>
            <person name="Shi Q."/>
            <person name="Liu S."/>
            <person name="Cho W.K."/>
            <person name="Kim J.Y."/>
            <person name="Xu Y."/>
            <person name="Heller-Uszynska K."/>
            <person name="Miao H."/>
            <person name="Cheng Z."/>
            <person name="Zhang S."/>
            <person name="Wu J."/>
            <person name="Yang Y."/>
            <person name="Kang H."/>
            <person name="Li M."/>
            <person name="Liang H."/>
            <person name="Ren X."/>
            <person name="Shi Z."/>
            <person name="Wen M."/>
            <person name="Jian M."/>
            <person name="Yang H."/>
            <person name="Zhang G."/>
            <person name="Yang Z."/>
            <person name="Chen R."/>
            <person name="Liu S."/>
            <person name="Li J."/>
            <person name="Ma L."/>
            <person name="Liu H."/>
            <person name="Zhou Y."/>
            <person name="Zhao J."/>
            <person name="Fang X."/>
            <person name="Li G."/>
            <person name="Fang L."/>
            <person name="Li Y."/>
            <person name="Liu D."/>
            <person name="Zheng H."/>
            <person name="Zhang Y."/>
            <person name="Qin N."/>
            <person name="Li Z."/>
            <person name="Yang G."/>
            <person name="Yang S."/>
            <person name="Bolund L."/>
            <person name="Kristiansen K."/>
            <person name="Zheng H."/>
            <person name="Li S."/>
            <person name="Zhang X."/>
            <person name="Yang H."/>
            <person name="Wang J."/>
            <person name="Sun R."/>
            <person name="Zhang B."/>
            <person name="Jiang S."/>
            <person name="Wang J."/>
            <person name="Du Y."/>
            <person name="Li S."/>
        </authorList>
    </citation>
    <scope>NUCLEOTIDE SEQUENCE [LARGE SCALE GENOMIC DNA]</scope>
    <source>
        <strain evidence="9">cv. 9930</strain>
    </source>
</reference>
<protein>
    <recommendedName>
        <fullName evidence="7">Inhibitor I9 domain-containing protein</fullName>
    </recommendedName>
</protein>
<evidence type="ECO:0000256" key="6">
    <source>
        <dbReference type="ARBA" id="ARBA00022825"/>
    </source>
</evidence>
<proteinExistence type="inferred from homology"/>
<reference evidence="8 9" key="2">
    <citation type="journal article" date="2009" name="PLoS ONE">
        <title>An integrated genetic and cytogenetic map of the cucumber genome.</title>
        <authorList>
            <person name="Ren Y."/>
            <person name="Zhang Z."/>
            <person name="Liu J."/>
            <person name="Staub J.E."/>
            <person name="Han Y."/>
            <person name="Cheng Z."/>
            <person name="Li X."/>
            <person name="Lu J."/>
            <person name="Miao H."/>
            <person name="Kang H."/>
            <person name="Xie B."/>
            <person name="Gu X."/>
            <person name="Wang X."/>
            <person name="Du Y."/>
            <person name="Jin W."/>
            <person name="Huang S."/>
        </authorList>
    </citation>
    <scope>NUCLEOTIDE SEQUENCE [LARGE SCALE GENOMIC DNA]</scope>
    <source>
        <strain evidence="9">cv. 9930</strain>
    </source>
</reference>
<evidence type="ECO:0000313" key="9">
    <source>
        <dbReference type="Proteomes" id="UP000029981"/>
    </source>
</evidence>
<dbReference type="GO" id="GO:0006508">
    <property type="term" value="P:proteolysis"/>
    <property type="evidence" value="ECO:0007669"/>
    <property type="project" value="UniProtKB-KW"/>
</dbReference>
<organism evidence="8 9">
    <name type="scientific">Cucumis sativus</name>
    <name type="common">Cucumber</name>
    <dbReference type="NCBI Taxonomy" id="3659"/>
    <lineage>
        <taxon>Eukaryota</taxon>
        <taxon>Viridiplantae</taxon>
        <taxon>Streptophyta</taxon>
        <taxon>Embryophyta</taxon>
        <taxon>Tracheophyta</taxon>
        <taxon>Spermatophyta</taxon>
        <taxon>Magnoliopsida</taxon>
        <taxon>eudicotyledons</taxon>
        <taxon>Gunneridae</taxon>
        <taxon>Pentapetalae</taxon>
        <taxon>rosids</taxon>
        <taxon>fabids</taxon>
        <taxon>Cucurbitales</taxon>
        <taxon>Cucurbitaceae</taxon>
        <taxon>Benincaseae</taxon>
        <taxon>Cucumis</taxon>
    </lineage>
</organism>
<dbReference type="Gene3D" id="3.30.70.80">
    <property type="entry name" value="Peptidase S8 propeptide/proteinase inhibitor I9"/>
    <property type="match status" value="1"/>
</dbReference>
<dbReference type="PANTHER" id="PTHR10795">
    <property type="entry name" value="PROPROTEIN CONVERTASE SUBTILISIN/KEXIN"/>
    <property type="match status" value="1"/>
</dbReference>
<gene>
    <name evidence="8" type="ORF">Csa_3G045100</name>
</gene>
<keyword evidence="3" id="KW-0645">Protease</keyword>
<sequence length="151" mass="16894">MVFFIIQKNFPSYIVYLGSHTHGSNPSAFDLEIATESHYSLLGSLLGSHEAAKEAIFYSYNRHINGFAAILDQKVVQDLARNPAVVSIHENKGRKLHTTSSWKFLGVEHDDGIPHNSIWNRASFGESTIIGNLDTGCSCFYSNFLNILKFK</sequence>
<reference evidence="8 9" key="3">
    <citation type="journal article" date="2010" name="BMC Genomics">
        <title>Transcriptome sequencing and comparative analysis of cucumber flowers with different sex types.</title>
        <authorList>
            <person name="Guo S."/>
            <person name="Zheng Y."/>
            <person name="Joung J.G."/>
            <person name="Liu S."/>
            <person name="Zhang Z."/>
            <person name="Crasta O.R."/>
            <person name="Sobral B.W."/>
            <person name="Xu Y."/>
            <person name="Huang S."/>
            <person name="Fei Z."/>
        </authorList>
    </citation>
    <scope>NUCLEOTIDE SEQUENCE [LARGE SCALE GENOMIC DNA]</scope>
    <source>
        <strain evidence="9">cv. 9930</strain>
    </source>
</reference>
<evidence type="ECO:0000256" key="1">
    <source>
        <dbReference type="ARBA" id="ARBA00004613"/>
    </source>
</evidence>
<comment type="similarity">
    <text evidence="2">Belongs to the peptidase S8 family.</text>
</comment>
<reference evidence="8 9" key="4">
    <citation type="journal article" date="2011" name="BMC Genomics">
        <title>RNA-Seq improves annotation of protein-coding genes in the cucumber genome.</title>
        <authorList>
            <person name="Li Z."/>
            <person name="Zhang Z."/>
            <person name="Yan P."/>
            <person name="Huang S."/>
            <person name="Fei Z."/>
            <person name="Lin K."/>
        </authorList>
    </citation>
    <scope>NUCLEOTIDE SEQUENCE [LARGE SCALE GENOMIC DNA]</scope>
    <source>
        <strain evidence="9">cv. 9930</strain>
    </source>
</reference>
<keyword evidence="9" id="KW-1185">Reference proteome</keyword>
<dbReference type="InterPro" id="IPR010259">
    <property type="entry name" value="S8pro/Inhibitor_I9"/>
</dbReference>
<dbReference type="SUPFAM" id="SSF54897">
    <property type="entry name" value="Protease propeptides/inhibitors"/>
    <property type="match status" value="1"/>
</dbReference>
<dbReference type="Gramene" id="KGN55996">
    <property type="protein sequence ID" value="KGN55996"/>
    <property type="gene ID" value="Csa_3G045100"/>
</dbReference>
<dbReference type="InterPro" id="IPR045051">
    <property type="entry name" value="SBT"/>
</dbReference>
<accession>A0A0A0L7D6</accession>
<evidence type="ECO:0000259" key="7">
    <source>
        <dbReference type="Pfam" id="PF05922"/>
    </source>
</evidence>
<keyword evidence="4" id="KW-0732">Signal</keyword>
<dbReference type="EMBL" id="CM002924">
    <property type="protein sequence ID" value="KGN55996.1"/>
    <property type="molecule type" value="Genomic_DNA"/>
</dbReference>
<dbReference type="Pfam" id="PF05922">
    <property type="entry name" value="Inhibitor_I9"/>
    <property type="match status" value="1"/>
</dbReference>
<evidence type="ECO:0000256" key="5">
    <source>
        <dbReference type="ARBA" id="ARBA00022801"/>
    </source>
</evidence>
<name>A0A0A0L7D6_CUCSA</name>
<keyword evidence="6" id="KW-0720">Serine protease</keyword>
<evidence type="ECO:0000256" key="2">
    <source>
        <dbReference type="ARBA" id="ARBA00011073"/>
    </source>
</evidence>